<dbReference type="AlphaFoldDB" id="A0AA90H4I3"/>
<comment type="caution">
    <text evidence="2">The sequence shown here is derived from an EMBL/GenBank/DDBJ whole genome shotgun (WGS) entry which is preliminary data.</text>
</comment>
<protein>
    <submittedName>
        <fullName evidence="2">Uncharacterized protein</fullName>
    </submittedName>
</protein>
<sequence length="216" mass="21011">MADVRVADVRVADVPGAVVVDVTVGGGAVIDVAVADAAVGGGAVADGAVADVPPPAGSDIPVASPEAVIAEAAVPEAVALVPSEGGGVDGEPEFRLASGTGGRAALEVARGGEVVAVDVANAFSAPVLGGLRGGGADAAWAVAWGCLPPDGGGVTVEFGRGRAGRRRAAVPVRAVGPFWVARTRGRFTTVTVGVGTADPASGRGAGRQQRWRLAGR</sequence>
<dbReference type="RefSeq" id="WP_282698891.1">
    <property type="nucleotide sequence ID" value="NZ_JABXJJ020000026.1"/>
</dbReference>
<gene>
    <name evidence="2" type="ORF">POF50_021230</name>
</gene>
<evidence type="ECO:0000313" key="2">
    <source>
        <dbReference type="EMBL" id="MDI5971826.1"/>
    </source>
</evidence>
<accession>A0AA90H4I3</accession>
<reference evidence="2" key="1">
    <citation type="submission" date="2023-05" db="EMBL/GenBank/DDBJ databases">
        <title>Streptantibioticus silvisoli sp. nov., acidotolerant actinomycetes 1 from pine litter.</title>
        <authorList>
            <person name="Swiecimska M."/>
            <person name="Golinska P."/>
            <person name="Sangal V."/>
            <person name="Wachnowicz B."/>
            <person name="Goodfellow M."/>
        </authorList>
    </citation>
    <scope>NUCLEOTIDE SEQUENCE</scope>
    <source>
        <strain evidence="2">SL13</strain>
    </source>
</reference>
<dbReference type="EMBL" id="JABXJJ020000026">
    <property type="protein sequence ID" value="MDI5971826.1"/>
    <property type="molecule type" value="Genomic_DNA"/>
</dbReference>
<feature type="region of interest" description="Disordered" evidence="1">
    <location>
        <begin position="196"/>
        <end position="216"/>
    </location>
</feature>
<evidence type="ECO:0000256" key="1">
    <source>
        <dbReference type="SAM" id="MobiDB-lite"/>
    </source>
</evidence>
<organism evidence="2">
    <name type="scientific">Streptantibioticus silvisoli</name>
    <dbReference type="NCBI Taxonomy" id="2705255"/>
    <lineage>
        <taxon>Bacteria</taxon>
        <taxon>Bacillati</taxon>
        <taxon>Actinomycetota</taxon>
        <taxon>Actinomycetes</taxon>
        <taxon>Kitasatosporales</taxon>
        <taxon>Streptomycetaceae</taxon>
        <taxon>Streptantibioticus</taxon>
    </lineage>
</organism>
<proteinExistence type="predicted"/>
<name>A0AA90H4I3_9ACTN</name>